<protein>
    <recommendedName>
        <fullName evidence="4">Nose resistant-to-fluoxetine protein N-terminal domain-containing protein</fullName>
    </recommendedName>
</protein>
<dbReference type="OrthoDB" id="207378at2759"/>
<feature type="compositionally biased region" description="Polar residues" evidence="1">
    <location>
        <begin position="713"/>
        <end position="734"/>
    </location>
</feature>
<evidence type="ECO:0000256" key="2">
    <source>
        <dbReference type="SAM" id="Phobius"/>
    </source>
</evidence>
<feature type="transmembrane region" description="Helical" evidence="2">
    <location>
        <begin position="309"/>
        <end position="327"/>
    </location>
</feature>
<dbReference type="Pfam" id="PF20146">
    <property type="entry name" value="NRF"/>
    <property type="match status" value="1"/>
</dbReference>
<evidence type="ECO:0000259" key="4">
    <source>
        <dbReference type="SMART" id="SM00703"/>
    </source>
</evidence>
<dbReference type="PANTHER" id="PTHR11161:SF72">
    <property type="entry name" value="FI21449P1"/>
    <property type="match status" value="1"/>
</dbReference>
<feature type="transmembrane region" description="Helical" evidence="2">
    <location>
        <begin position="603"/>
        <end position="622"/>
    </location>
</feature>
<reference evidence="5" key="1">
    <citation type="submission" date="2022-01" db="EMBL/GenBank/DDBJ databases">
        <authorList>
            <person name="King R."/>
        </authorList>
    </citation>
    <scope>NUCLEOTIDE SEQUENCE</scope>
</reference>
<dbReference type="InterPro" id="IPR052728">
    <property type="entry name" value="O2_lipid_transport_reg"/>
</dbReference>
<dbReference type="SMART" id="SM00703">
    <property type="entry name" value="NRF"/>
    <property type="match status" value="1"/>
</dbReference>
<feature type="transmembrane region" description="Helical" evidence="2">
    <location>
        <begin position="675"/>
        <end position="701"/>
    </location>
</feature>
<dbReference type="PANTHER" id="PTHR11161">
    <property type="entry name" value="O-ACYLTRANSFERASE"/>
    <property type="match status" value="1"/>
</dbReference>
<dbReference type="PROSITE" id="PS51257">
    <property type="entry name" value="PROKAR_LIPOPROTEIN"/>
    <property type="match status" value="1"/>
</dbReference>
<dbReference type="Pfam" id="PF01757">
    <property type="entry name" value="Acyl_transf_3"/>
    <property type="match status" value="1"/>
</dbReference>
<keyword evidence="2" id="KW-0472">Membrane</keyword>
<feature type="transmembrane region" description="Helical" evidence="2">
    <location>
        <begin position="489"/>
        <end position="507"/>
    </location>
</feature>
<dbReference type="Proteomes" id="UP001152799">
    <property type="component" value="Chromosome 2"/>
</dbReference>
<keyword evidence="6" id="KW-1185">Reference proteome</keyword>
<keyword evidence="2" id="KW-0812">Transmembrane</keyword>
<feature type="domain" description="Nose resistant-to-fluoxetine protein N-terminal" evidence="4">
    <location>
        <begin position="43"/>
        <end position="184"/>
    </location>
</feature>
<evidence type="ECO:0000256" key="3">
    <source>
        <dbReference type="SAM" id="SignalP"/>
    </source>
</evidence>
<feature type="region of interest" description="Disordered" evidence="1">
    <location>
        <begin position="709"/>
        <end position="734"/>
    </location>
</feature>
<dbReference type="InterPro" id="IPR006621">
    <property type="entry name" value="Nose-resist-to-fluoxetine_N"/>
</dbReference>
<dbReference type="EMBL" id="OU892278">
    <property type="protein sequence ID" value="CAG9765415.1"/>
    <property type="molecule type" value="Genomic_DNA"/>
</dbReference>
<evidence type="ECO:0000313" key="6">
    <source>
        <dbReference type="Proteomes" id="UP001152799"/>
    </source>
</evidence>
<name>A0A9N9MK73_9CUCU</name>
<organism evidence="5 6">
    <name type="scientific">Ceutorhynchus assimilis</name>
    <name type="common">cabbage seed weevil</name>
    <dbReference type="NCBI Taxonomy" id="467358"/>
    <lineage>
        <taxon>Eukaryota</taxon>
        <taxon>Metazoa</taxon>
        <taxon>Ecdysozoa</taxon>
        <taxon>Arthropoda</taxon>
        <taxon>Hexapoda</taxon>
        <taxon>Insecta</taxon>
        <taxon>Pterygota</taxon>
        <taxon>Neoptera</taxon>
        <taxon>Endopterygota</taxon>
        <taxon>Coleoptera</taxon>
        <taxon>Polyphaga</taxon>
        <taxon>Cucujiformia</taxon>
        <taxon>Curculionidae</taxon>
        <taxon>Ceutorhynchinae</taxon>
        <taxon>Ceutorhynchus</taxon>
    </lineage>
</organism>
<feature type="transmembrane region" description="Helical" evidence="2">
    <location>
        <begin position="207"/>
        <end position="228"/>
    </location>
</feature>
<dbReference type="InterPro" id="IPR002656">
    <property type="entry name" value="Acyl_transf_3_dom"/>
</dbReference>
<gene>
    <name evidence="5" type="ORF">CEUTPL_LOCUS6021</name>
</gene>
<feature type="transmembrane region" description="Helical" evidence="2">
    <location>
        <begin position="347"/>
        <end position="371"/>
    </location>
</feature>
<accession>A0A9N9MK73</accession>
<dbReference type="GO" id="GO:0016747">
    <property type="term" value="F:acyltransferase activity, transferring groups other than amino-acyl groups"/>
    <property type="evidence" value="ECO:0007669"/>
    <property type="project" value="InterPro"/>
</dbReference>
<dbReference type="AlphaFoldDB" id="A0A9N9MK73"/>
<feature type="transmembrane region" description="Helical" evidence="2">
    <location>
        <begin position="536"/>
        <end position="553"/>
    </location>
</feature>
<proteinExistence type="predicted"/>
<evidence type="ECO:0000313" key="5">
    <source>
        <dbReference type="EMBL" id="CAG9765415.1"/>
    </source>
</evidence>
<feature type="transmembrane region" description="Helical" evidence="2">
    <location>
        <begin position="565"/>
        <end position="583"/>
    </location>
</feature>
<evidence type="ECO:0000256" key="1">
    <source>
        <dbReference type="SAM" id="MobiDB-lite"/>
    </source>
</evidence>
<keyword evidence="3" id="KW-0732">Signal</keyword>
<sequence>MANSKIFSCLIIFFVGVGCEGSFRGAISPIYGLASLANDENFNQSCFKELREFKQAVDEEKLWAIKVLDSSGRPPVGFLYGDNLWIGSHTQCIDIQNRKQFEIRLEKANHTDTPFDYPPYQLRFAMVMMLHNSTFQYHMRLPLDYVVQLGLCIPKSCTKEDVLNLSKRYFSNFTLEFQKEFHMSLDVTQVRLLEEKPLGILMLPKTITFLVFMAIILIFTVFGTIIDVKQHNRHKNMMRGNNNKFNNNGKLTENGSGLPQVELLSTSSSENQQSSILVEILKCFSIYSNVKKWTKTKLSAESLPIIHGLRFWAMAWVIIVHTSFFQGDFVRNPPYAWRLTENFAAQIFSNSTYSVDTYLFLSGFLLAYLFFRQTNPHEVDQKANSVFVNVYKFFFMYFNRFLRLTPTYLIVIWLCDLIYTFYNQKSSLYFSERPDLLCDQYWWRNFLYINNLFPRSEMCLSWSWYLSADMQFFTFASFLLLLSTMFFKFASFLVILAILINIAATSYKSYSIGYIPTLDDQLEQLDAIYDLPWNRIGPYMVGLITAYILVIKLKNKLVLKERTRRILWLIFPLLNIWILFTLYTRQISVEFSAFYMGTSRTLWGVGIAWFVVAVSTGNARLLEKLLSYKAWVPLGRLTYCAYLLNPLVVTMIALGSEAGIIMSIPAMAISATGTILITMLMSFVFSILFESPFILITKLIFTVSKKSRKTEDNNGTQSTDQEDYSNSSTINSTA</sequence>
<feature type="transmembrane region" description="Helical" evidence="2">
    <location>
        <begin position="462"/>
        <end position="482"/>
    </location>
</feature>
<keyword evidence="2" id="KW-1133">Transmembrane helix</keyword>
<feature type="chain" id="PRO_5040320341" description="Nose resistant-to-fluoxetine protein N-terminal domain-containing protein" evidence="3">
    <location>
        <begin position="22"/>
        <end position="734"/>
    </location>
</feature>
<feature type="signal peptide" evidence="3">
    <location>
        <begin position="1"/>
        <end position="21"/>
    </location>
</feature>
<feature type="transmembrane region" description="Helical" evidence="2">
    <location>
        <begin position="643"/>
        <end position="669"/>
    </location>
</feature>
<feature type="transmembrane region" description="Helical" evidence="2">
    <location>
        <begin position="401"/>
        <end position="422"/>
    </location>
</feature>